<gene>
    <name evidence="1" type="ORF">OPV22_000186</name>
</gene>
<proteinExistence type="predicted"/>
<sequence>MGKSEVVMEVGWGKRRESELEGQWDLSMATTAQQRICAASPPPSLRTAVSCAPTRPIHLYSEWTCGGGVCRSKSTAKGDGIMTELKWVDRSLPESLGTVRSLLPPCATGSQGPEEKG</sequence>
<dbReference type="EMBL" id="JAQQAF010000001">
    <property type="protein sequence ID" value="KAJ8509752.1"/>
    <property type="molecule type" value="Genomic_DNA"/>
</dbReference>
<evidence type="ECO:0000313" key="1">
    <source>
        <dbReference type="EMBL" id="KAJ8509752.1"/>
    </source>
</evidence>
<dbReference type="Proteomes" id="UP001222027">
    <property type="component" value="Unassembled WGS sequence"/>
</dbReference>
<accession>A0AAV8RV40</accession>
<keyword evidence="2" id="KW-1185">Reference proteome</keyword>
<protein>
    <submittedName>
        <fullName evidence="1">Uncharacterized protein</fullName>
    </submittedName>
</protein>
<reference evidence="1 2" key="1">
    <citation type="submission" date="2022-12" db="EMBL/GenBank/DDBJ databases">
        <title>Chromosome-scale assembly of the Ensete ventricosum genome.</title>
        <authorList>
            <person name="Dussert Y."/>
            <person name="Stocks J."/>
            <person name="Wendawek A."/>
            <person name="Woldeyes F."/>
            <person name="Nichols R.A."/>
            <person name="Borrell J.S."/>
        </authorList>
    </citation>
    <scope>NUCLEOTIDE SEQUENCE [LARGE SCALE GENOMIC DNA]</scope>
    <source>
        <strain evidence="2">cv. Maze</strain>
        <tissue evidence="1">Seeds</tissue>
    </source>
</reference>
<organism evidence="1 2">
    <name type="scientific">Ensete ventricosum</name>
    <name type="common">Abyssinian banana</name>
    <name type="synonym">Musa ensete</name>
    <dbReference type="NCBI Taxonomy" id="4639"/>
    <lineage>
        <taxon>Eukaryota</taxon>
        <taxon>Viridiplantae</taxon>
        <taxon>Streptophyta</taxon>
        <taxon>Embryophyta</taxon>
        <taxon>Tracheophyta</taxon>
        <taxon>Spermatophyta</taxon>
        <taxon>Magnoliopsida</taxon>
        <taxon>Liliopsida</taxon>
        <taxon>Zingiberales</taxon>
        <taxon>Musaceae</taxon>
        <taxon>Ensete</taxon>
    </lineage>
</organism>
<name>A0AAV8RV40_ENSVE</name>
<comment type="caution">
    <text evidence="1">The sequence shown here is derived from an EMBL/GenBank/DDBJ whole genome shotgun (WGS) entry which is preliminary data.</text>
</comment>
<dbReference type="AlphaFoldDB" id="A0AAV8RV40"/>
<evidence type="ECO:0000313" key="2">
    <source>
        <dbReference type="Proteomes" id="UP001222027"/>
    </source>
</evidence>